<dbReference type="GO" id="GO:0004371">
    <property type="term" value="F:glycerone kinase activity"/>
    <property type="evidence" value="ECO:0007669"/>
    <property type="project" value="InterPro"/>
</dbReference>
<dbReference type="Pfam" id="PF02733">
    <property type="entry name" value="Dak1"/>
    <property type="match status" value="1"/>
</dbReference>
<dbReference type="PROSITE" id="PS51481">
    <property type="entry name" value="DHAK"/>
    <property type="match status" value="1"/>
</dbReference>
<name>A0A644VVK6_9ZZZZ</name>
<sequence>MKMKKFLNDPNTLTAEMLEGLALAHGDIVDVLPGNLVVSRTLKDADRVTIVTLGGTGHEPALSGFVGDGMLDIAVAGDVFAAPNPQSCFEAIRLADRGRGVLFLVLNHAGDMLTGNMTMKMCKQAGLNVRKVVTQEDISNAPRSNADDRRGLAGAVPLYHIAAAAAKEGRSLDEVADLAQRYADSMATIAVAVRCATHPASGASFGDLGDEDMEIGMGQHGEGGGGRQPMKTARETIAIMANALVKDIPLRKGDRAFVMVNGSGSTTLMEQFILYKDCVRYLEGLGIEVAANMVGEILTVQEQAGFQLNIARWNDEFLRLWNTPARTIAFSK</sequence>
<comment type="caution">
    <text evidence="2">The sequence shown here is derived from an EMBL/GenBank/DDBJ whole genome shotgun (WGS) entry which is preliminary data.</text>
</comment>
<dbReference type="InterPro" id="IPR050861">
    <property type="entry name" value="Dihydroxyacetone_Kinase"/>
</dbReference>
<dbReference type="Gene3D" id="3.30.1180.20">
    <property type="entry name" value="Dihydroxyacetone kinase, domain 2"/>
    <property type="match status" value="1"/>
</dbReference>
<dbReference type="Gene3D" id="3.40.50.10440">
    <property type="entry name" value="Dihydroxyacetone kinase, domain 1"/>
    <property type="match status" value="1"/>
</dbReference>
<organism evidence="2">
    <name type="scientific">bioreactor metagenome</name>
    <dbReference type="NCBI Taxonomy" id="1076179"/>
    <lineage>
        <taxon>unclassified sequences</taxon>
        <taxon>metagenomes</taxon>
        <taxon>ecological metagenomes</taxon>
    </lineage>
</organism>
<dbReference type="InterPro" id="IPR004006">
    <property type="entry name" value="DhaK_dom"/>
</dbReference>
<evidence type="ECO:0000313" key="2">
    <source>
        <dbReference type="EMBL" id="MPL95431.1"/>
    </source>
</evidence>
<accession>A0A644VVK6</accession>
<dbReference type="EC" id="2.7.1.121" evidence="2"/>
<dbReference type="FunFam" id="3.40.50.10440:FF:000001">
    <property type="entry name" value="Dihydroxyacetone kinase, DhaK subunit"/>
    <property type="match status" value="1"/>
</dbReference>
<dbReference type="EMBL" id="VSSQ01000467">
    <property type="protein sequence ID" value="MPL95431.1"/>
    <property type="molecule type" value="Genomic_DNA"/>
</dbReference>
<dbReference type="PANTHER" id="PTHR28629:SF4">
    <property type="entry name" value="TRIOKINASE_FMN CYCLASE"/>
    <property type="match status" value="1"/>
</dbReference>
<reference evidence="2" key="1">
    <citation type="submission" date="2019-08" db="EMBL/GenBank/DDBJ databases">
        <authorList>
            <person name="Kucharzyk K."/>
            <person name="Murdoch R.W."/>
            <person name="Higgins S."/>
            <person name="Loffler F."/>
        </authorList>
    </citation>
    <scope>NUCLEOTIDE SEQUENCE</scope>
</reference>
<gene>
    <name evidence="2" type="primary">dhaK_2</name>
    <name evidence="2" type="ORF">SDC9_41602</name>
</gene>
<evidence type="ECO:0000259" key="1">
    <source>
        <dbReference type="PROSITE" id="PS51481"/>
    </source>
</evidence>
<dbReference type="AlphaFoldDB" id="A0A644VVK6"/>
<dbReference type="PANTHER" id="PTHR28629">
    <property type="entry name" value="TRIOKINASE/FMN CYCLASE"/>
    <property type="match status" value="1"/>
</dbReference>
<keyword evidence="2" id="KW-0808">Transferase</keyword>
<dbReference type="GO" id="GO:0047324">
    <property type="term" value="F:phosphoenolpyruvate-glycerone phosphotransferase activity"/>
    <property type="evidence" value="ECO:0007669"/>
    <property type="project" value="UniProtKB-EC"/>
</dbReference>
<protein>
    <submittedName>
        <fullName evidence="2">PTS-dependent dihydroxyacetone kinase, dihydroxyacetone-binding subunit DhaK</fullName>
        <ecNumber evidence="2">2.7.1.121</ecNumber>
    </submittedName>
</protein>
<proteinExistence type="predicted"/>
<dbReference type="SUPFAM" id="SSF82549">
    <property type="entry name" value="DAK1/DegV-like"/>
    <property type="match status" value="1"/>
</dbReference>
<dbReference type="GO" id="GO:0019563">
    <property type="term" value="P:glycerol catabolic process"/>
    <property type="evidence" value="ECO:0007669"/>
    <property type="project" value="TreeGrafter"/>
</dbReference>
<dbReference type="GO" id="GO:0005829">
    <property type="term" value="C:cytosol"/>
    <property type="evidence" value="ECO:0007669"/>
    <property type="project" value="TreeGrafter"/>
</dbReference>
<feature type="domain" description="DhaK" evidence="1">
    <location>
        <begin position="9"/>
        <end position="330"/>
    </location>
</feature>
<keyword evidence="2" id="KW-0418">Kinase</keyword>